<organism evidence="1 2">
    <name type="scientific">Rhabditophanes sp. KR3021</name>
    <dbReference type="NCBI Taxonomy" id="114890"/>
    <lineage>
        <taxon>Eukaryota</taxon>
        <taxon>Metazoa</taxon>
        <taxon>Ecdysozoa</taxon>
        <taxon>Nematoda</taxon>
        <taxon>Chromadorea</taxon>
        <taxon>Rhabditida</taxon>
        <taxon>Tylenchina</taxon>
        <taxon>Panagrolaimomorpha</taxon>
        <taxon>Strongyloidoidea</taxon>
        <taxon>Alloionematidae</taxon>
        <taxon>Rhabditophanes</taxon>
    </lineage>
</organism>
<reference evidence="2" key="1">
    <citation type="submission" date="2016-11" db="UniProtKB">
        <authorList>
            <consortium name="WormBaseParasite"/>
        </authorList>
    </citation>
    <scope>IDENTIFICATION</scope>
    <source>
        <strain evidence="2">KR3021</strain>
    </source>
</reference>
<dbReference type="Proteomes" id="UP000095286">
    <property type="component" value="Unplaced"/>
</dbReference>
<sequence>MDQKKKKIKRPITVVSEEDTGSLSQLSKCNSLDPVEAKKSCNDKKSILFGRSETDVVPKSQRRINSNPRHG</sequence>
<proteinExistence type="predicted"/>
<evidence type="ECO:0000313" key="2">
    <source>
        <dbReference type="WBParaSite" id="RSKR_0000432400.1"/>
    </source>
</evidence>
<evidence type="ECO:0000313" key="1">
    <source>
        <dbReference type="Proteomes" id="UP000095286"/>
    </source>
</evidence>
<name>A0AC35TV95_9BILA</name>
<dbReference type="WBParaSite" id="RSKR_0000432400.1">
    <property type="protein sequence ID" value="RSKR_0000432400.1"/>
    <property type="gene ID" value="RSKR_0000432400"/>
</dbReference>
<accession>A0AC35TV95</accession>
<protein>
    <submittedName>
        <fullName evidence="2">Ovule protein</fullName>
    </submittedName>
</protein>